<protein>
    <recommendedName>
        <fullName evidence="4">RNA-directed RNA polymerase</fullName>
        <ecNumber evidence="4">2.7.7.48</ecNumber>
    </recommendedName>
</protein>
<keyword evidence="3 4" id="KW-0693">Viral RNA replication</keyword>
<dbReference type="InterPro" id="IPR043128">
    <property type="entry name" value="Rev_trsase/Diguanyl_cyclase"/>
</dbReference>
<gene>
    <name evidence="6" type="ORF">H4RhizoLitter211555_000001</name>
</gene>
<dbReference type="GO" id="GO:0003723">
    <property type="term" value="F:RNA binding"/>
    <property type="evidence" value="ECO:0007669"/>
    <property type="project" value="InterPro"/>
</dbReference>
<dbReference type="GO" id="GO:0003968">
    <property type="term" value="F:RNA-directed RNA polymerase activity"/>
    <property type="evidence" value="ECO:0007669"/>
    <property type="project" value="UniProtKB-KW"/>
</dbReference>
<dbReference type="Pfam" id="PF00998">
    <property type="entry name" value="RdRP_3"/>
    <property type="match status" value="1"/>
</dbReference>
<evidence type="ECO:0000313" key="6">
    <source>
        <dbReference type="EMBL" id="QDH89858.1"/>
    </source>
</evidence>
<evidence type="ECO:0000256" key="4">
    <source>
        <dbReference type="RuleBase" id="RU363062"/>
    </source>
</evidence>
<organism evidence="6">
    <name type="scientific">Riboviria sp</name>
    <dbReference type="NCBI Taxonomy" id="2585031"/>
    <lineage>
        <taxon>Viruses</taxon>
        <taxon>Riboviria</taxon>
    </lineage>
</organism>
<dbReference type="InterPro" id="IPR007094">
    <property type="entry name" value="RNA-dir_pol_PSvirus"/>
</dbReference>
<dbReference type="PROSITE" id="PS50507">
    <property type="entry name" value="RDRP_SSRNA_POS"/>
    <property type="match status" value="1"/>
</dbReference>
<accession>A0A514D8A5</accession>
<keyword evidence="1 4" id="KW-0808">Transferase</keyword>
<evidence type="ECO:0000256" key="2">
    <source>
        <dbReference type="ARBA" id="ARBA00022695"/>
    </source>
</evidence>
<dbReference type="InterPro" id="IPR043502">
    <property type="entry name" value="DNA/RNA_pol_sf"/>
</dbReference>
<dbReference type="Gene3D" id="3.30.70.270">
    <property type="match status" value="1"/>
</dbReference>
<dbReference type="GO" id="GO:0000166">
    <property type="term" value="F:nucleotide binding"/>
    <property type="evidence" value="ECO:0007669"/>
    <property type="project" value="UniProtKB-KW"/>
</dbReference>
<reference evidence="6" key="1">
    <citation type="submission" date="2019-05" db="EMBL/GenBank/DDBJ databases">
        <title>Metatranscriptomic reconstruction reveals RNA viruses with the potential to shape carbon cycling in soil.</title>
        <authorList>
            <person name="Starr E.P."/>
            <person name="Nuccio E."/>
            <person name="Pett-Ridge J."/>
            <person name="Banfield J.F."/>
            <person name="Firestone M.K."/>
        </authorList>
    </citation>
    <scope>NUCLEOTIDE SEQUENCE</scope>
    <source>
        <strain evidence="6">H4_Rhizo_Litter_21_scaffold_1555</strain>
    </source>
</reference>
<evidence type="ECO:0000256" key="1">
    <source>
        <dbReference type="ARBA" id="ARBA00022679"/>
    </source>
</evidence>
<keyword evidence="4 6" id="KW-0696">RNA-directed RNA polymerase</keyword>
<dbReference type="SUPFAM" id="SSF56672">
    <property type="entry name" value="DNA/RNA polymerases"/>
    <property type="match status" value="1"/>
</dbReference>
<dbReference type="EC" id="2.7.7.48" evidence="4"/>
<keyword evidence="2 4" id="KW-0548">Nucleotidyltransferase</keyword>
<evidence type="ECO:0000259" key="5">
    <source>
        <dbReference type="PROSITE" id="PS50507"/>
    </source>
</evidence>
<dbReference type="InterPro" id="IPR002166">
    <property type="entry name" value="RNA_pol_HCV"/>
</dbReference>
<name>A0A514D8A5_9VIRU</name>
<sequence>MWVAWRTGFLGTWTPCVHANCQHNEIAALAWRSLAPLPCGPDPTLSGEVLGTFRRLRALASRYRGCQWGYLETALSYAGALRRRYVEAERSLCVDGPLRSSDYRLKAFLKAEKVGSAKDAKPRMIFPRSPRFNLVVASWLKPFEHWLWGFLTAKRLFGGSNTRVVGKGLSPRRRANLILRKFGQFRDCICVEVDGKAFEAHVTENLLREEHMVYKAAYPGHTGLADVLSRQRFAGVTSNGVKFSRRGGRASGDFNTGMGNTLIMLAVCVGVLSTYSVNYDILVDGDNALVFLERADSGRVFDSFYQDVLSSSGFEMTLEKPVSYVEGIRFGRSAPLCLGPFWTMVREPWSVLSGAYASHRWLREPRFGRRWLQGVARCELSLALGVPVLQAAALSVLSQVEDSGKVPVEALSDYFMLGARLAETGDVIEVRREARLSFERAFGIAPELQIAWEGKMQEVTVGHPRGVVSMPPRSLWWTAEPGLYEAYIDAHV</sequence>
<proteinExistence type="predicted"/>
<comment type="catalytic activity">
    <reaction evidence="4">
        <text>RNA(n) + a ribonucleoside 5'-triphosphate = RNA(n+1) + diphosphate</text>
        <dbReference type="Rhea" id="RHEA:21248"/>
        <dbReference type="Rhea" id="RHEA-COMP:14527"/>
        <dbReference type="Rhea" id="RHEA-COMP:17342"/>
        <dbReference type="ChEBI" id="CHEBI:33019"/>
        <dbReference type="ChEBI" id="CHEBI:61557"/>
        <dbReference type="ChEBI" id="CHEBI:140395"/>
        <dbReference type="EC" id="2.7.7.48"/>
    </reaction>
</comment>
<feature type="domain" description="RdRp catalytic" evidence="5">
    <location>
        <begin position="188"/>
        <end position="300"/>
    </location>
</feature>
<dbReference type="GO" id="GO:0039694">
    <property type="term" value="P:viral RNA genome replication"/>
    <property type="evidence" value="ECO:0007669"/>
    <property type="project" value="InterPro"/>
</dbReference>
<dbReference type="EMBL" id="MN035090">
    <property type="protein sequence ID" value="QDH89858.1"/>
    <property type="molecule type" value="Genomic_DNA"/>
</dbReference>
<dbReference type="CDD" id="cd23179">
    <property type="entry name" value="ps_ssRNAv_Tolivirales_RdRp"/>
    <property type="match status" value="1"/>
</dbReference>
<evidence type="ECO:0000256" key="3">
    <source>
        <dbReference type="ARBA" id="ARBA00022953"/>
    </source>
</evidence>
<keyword evidence="4" id="KW-0547">Nucleotide-binding</keyword>